<evidence type="ECO:0000256" key="3">
    <source>
        <dbReference type="ARBA" id="ARBA00022692"/>
    </source>
</evidence>
<evidence type="ECO:0000313" key="8">
    <source>
        <dbReference type="EMBL" id="GMI39953.1"/>
    </source>
</evidence>
<name>A0A9W7L8I6_9STRA</name>
<organism evidence="8 9">
    <name type="scientific">Triparma columacea</name>
    <dbReference type="NCBI Taxonomy" id="722753"/>
    <lineage>
        <taxon>Eukaryota</taxon>
        <taxon>Sar</taxon>
        <taxon>Stramenopiles</taxon>
        <taxon>Ochrophyta</taxon>
        <taxon>Bolidophyceae</taxon>
        <taxon>Parmales</taxon>
        <taxon>Triparmaceae</taxon>
        <taxon>Triparma</taxon>
    </lineage>
</organism>
<dbReference type="Proteomes" id="UP001165065">
    <property type="component" value="Unassembled WGS sequence"/>
</dbReference>
<evidence type="ECO:0000256" key="1">
    <source>
        <dbReference type="ARBA" id="ARBA00004141"/>
    </source>
</evidence>
<gene>
    <name evidence="8" type="ORF">TrCOL_g4884</name>
</gene>
<accession>A0A9W7L8I6</accession>
<dbReference type="GO" id="GO:0005789">
    <property type="term" value="C:endoplasmic reticulum membrane"/>
    <property type="evidence" value="ECO:0007669"/>
    <property type="project" value="TreeGrafter"/>
</dbReference>
<protein>
    <recommendedName>
        <fullName evidence="10">Adenosine 3'-phospho 5'-phosphosulfate transporter 1</fullName>
    </recommendedName>
</protein>
<feature type="transmembrane region" description="Helical" evidence="7">
    <location>
        <begin position="199"/>
        <end position="216"/>
    </location>
</feature>
<evidence type="ECO:0000256" key="4">
    <source>
        <dbReference type="ARBA" id="ARBA00022989"/>
    </source>
</evidence>
<feature type="transmembrane region" description="Helical" evidence="7">
    <location>
        <begin position="323"/>
        <end position="340"/>
    </location>
</feature>
<feature type="transmembrane region" description="Helical" evidence="7">
    <location>
        <begin position="484"/>
        <end position="502"/>
    </location>
</feature>
<sequence length="534" mass="60651">MDHFFKIDRRILLADDDFVENHPETIGNGISYDLNDPQSNELSTLEKEIMLLATNFLLYVALLIILYFVCQNYFPWTVEGFVAHLPRQSADFESDLESEETQGKGSNGETNGATNGTTTSAGKGANIKTGNLLFQDSDEESESESESGPLVPSLKDAQGIRRKSFVPMSLNHTPQLSSSSSGDHTPYQTDSPAVVMKRLLMCAVGLITTFVIWGLLQERMLTRRYPRIVGDYFEYTYFLVFTNRLWSLLFSSVLMHRQRRFRWPKGVLIQDLSYSAVSNMLSSWCQYEALKYVTFPAQTLFKSFKILPVMLMGKFLRNQTYPLYEYIVSLVVGVGLAIFLSSSEDINFDPNSLGGQATKAGIVLLLLFLVFDSFTGQWQSRMFQRHRELTVVEMLFANNLFSTVLSLITLIHEADLSRALTFVETHSEIHFHFFFFSVCSTVGQLLIFYTIRQFGAVVFAIIMTVRVLVSIVASSIIYDHPMTAMGLMGLVMVMSAVGYRTARKASGNQLLKFKKLEDERKKEMVHEWHVHLDM</sequence>
<keyword evidence="9" id="KW-1185">Reference proteome</keyword>
<evidence type="ECO:0000256" key="6">
    <source>
        <dbReference type="SAM" id="MobiDB-lite"/>
    </source>
</evidence>
<comment type="subcellular location">
    <subcellularLocation>
        <location evidence="1">Membrane</location>
        <topology evidence="1">Multi-pass membrane protein</topology>
    </subcellularLocation>
</comment>
<keyword evidence="4 7" id="KW-1133">Transmembrane helix</keyword>
<evidence type="ECO:0000256" key="7">
    <source>
        <dbReference type="SAM" id="Phobius"/>
    </source>
</evidence>
<dbReference type="PANTHER" id="PTHR10778:SF13">
    <property type="entry name" value="ADENOSINE 3'-PHOSPHO 5'-PHOSPHOSULFATE TRANSPORTER 1"/>
    <property type="match status" value="1"/>
</dbReference>
<evidence type="ECO:0000256" key="2">
    <source>
        <dbReference type="ARBA" id="ARBA00022448"/>
    </source>
</evidence>
<dbReference type="PANTHER" id="PTHR10778">
    <property type="entry name" value="SOLUTE CARRIER FAMILY 35 MEMBER B"/>
    <property type="match status" value="1"/>
</dbReference>
<dbReference type="OrthoDB" id="10035043at2759"/>
<dbReference type="EMBL" id="BRYA01000115">
    <property type="protein sequence ID" value="GMI39953.1"/>
    <property type="molecule type" value="Genomic_DNA"/>
</dbReference>
<feature type="transmembrane region" description="Helical" evidence="7">
    <location>
        <begin position="431"/>
        <end position="449"/>
    </location>
</feature>
<evidence type="ECO:0000313" key="9">
    <source>
        <dbReference type="Proteomes" id="UP001165065"/>
    </source>
</evidence>
<keyword evidence="2" id="KW-0813">Transport</keyword>
<dbReference type="GO" id="GO:0046964">
    <property type="term" value="F:3'-phosphoadenosine 5'-phosphosulfate transmembrane transporter activity"/>
    <property type="evidence" value="ECO:0007669"/>
    <property type="project" value="TreeGrafter"/>
</dbReference>
<feature type="compositionally biased region" description="Low complexity" evidence="6">
    <location>
        <begin position="107"/>
        <end position="126"/>
    </location>
</feature>
<dbReference type="AlphaFoldDB" id="A0A9W7L8I6"/>
<feature type="transmembrane region" description="Helical" evidence="7">
    <location>
        <begin position="49"/>
        <end position="69"/>
    </location>
</feature>
<feature type="transmembrane region" description="Helical" evidence="7">
    <location>
        <begin position="360"/>
        <end position="378"/>
    </location>
</feature>
<proteinExistence type="predicted"/>
<keyword evidence="5 7" id="KW-0472">Membrane</keyword>
<feature type="region of interest" description="Disordered" evidence="6">
    <location>
        <begin position="93"/>
        <end position="126"/>
    </location>
</feature>
<dbReference type="GO" id="GO:0000139">
    <property type="term" value="C:Golgi membrane"/>
    <property type="evidence" value="ECO:0007669"/>
    <property type="project" value="TreeGrafter"/>
</dbReference>
<comment type="caution">
    <text evidence="8">The sequence shown here is derived from an EMBL/GenBank/DDBJ whole genome shotgun (WGS) entry which is preliminary data.</text>
</comment>
<reference evidence="9" key="1">
    <citation type="journal article" date="2023" name="Commun. Biol.">
        <title>Genome analysis of Parmales, the sister group of diatoms, reveals the evolutionary specialization of diatoms from phago-mixotrophs to photoautotrophs.</title>
        <authorList>
            <person name="Ban H."/>
            <person name="Sato S."/>
            <person name="Yoshikawa S."/>
            <person name="Yamada K."/>
            <person name="Nakamura Y."/>
            <person name="Ichinomiya M."/>
            <person name="Sato N."/>
            <person name="Blanc-Mathieu R."/>
            <person name="Endo H."/>
            <person name="Kuwata A."/>
            <person name="Ogata H."/>
        </authorList>
    </citation>
    <scope>NUCLEOTIDE SEQUENCE [LARGE SCALE GENOMIC DNA]</scope>
</reference>
<evidence type="ECO:0000256" key="5">
    <source>
        <dbReference type="ARBA" id="ARBA00023136"/>
    </source>
</evidence>
<dbReference type="Pfam" id="PF08449">
    <property type="entry name" value="UAA"/>
    <property type="match status" value="1"/>
</dbReference>
<evidence type="ECO:0008006" key="10">
    <source>
        <dbReference type="Google" id="ProtNLM"/>
    </source>
</evidence>
<keyword evidence="3 7" id="KW-0812">Transmembrane</keyword>
<dbReference type="InterPro" id="IPR013657">
    <property type="entry name" value="SCL35B1-4/HUT1"/>
</dbReference>
<feature type="transmembrane region" description="Helical" evidence="7">
    <location>
        <begin position="456"/>
        <end position="478"/>
    </location>
</feature>
<feature type="transmembrane region" description="Helical" evidence="7">
    <location>
        <begin position="390"/>
        <end position="411"/>
    </location>
</feature>